<dbReference type="InterPro" id="IPR019479">
    <property type="entry name" value="Peroxiredoxin_C"/>
</dbReference>
<dbReference type="Pfam" id="PF10417">
    <property type="entry name" value="1-cysPrx_C"/>
    <property type="match status" value="1"/>
</dbReference>
<dbReference type="InterPro" id="IPR022915">
    <property type="entry name" value="Peroxiredoxin_TDXH"/>
</dbReference>
<evidence type="ECO:0000256" key="6">
    <source>
        <dbReference type="ARBA" id="ARBA00025719"/>
    </source>
</evidence>
<dbReference type="EC" id="1.11.1.15" evidence="8"/>
<dbReference type="CDD" id="cd03016">
    <property type="entry name" value="PRX_1cys"/>
    <property type="match status" value="1"/>
</dbReference>
<keyword evidence="1" id="KW-0963">Cytoplasm</keyword>
<evidence type="ECO:0000313" key="8">
    <source>
        <dbReference type="EMBL" id="KUG25868.1"/>
    </source>
</evidence>
<sequence length="219" mass="25013">MSEERRVGIPLLGEEMPNLEVQTTHGMKNIPGDYKGKWIVLFSHPGDFTPVCTTEFVAFAKRADEFKKLNAELIGHSIDQVFSHIKWVDWIKDNLNVEIPFPVIADDMGRVAMKLGMIHPGKGTNTVRAVFLIDPEGKIRLMIYYPQEIGRQVDEVLRALKALQISDSQKVAMPENWPNNEIIGDKVIIPPPKDVVTARAREKEAEGYDWWFKFKKLDN</sequence>
<organism evidence="8">
    <name type="scientific">hydrocarbon metagenome</name>
    <dbReference type="NCBI Taxonomy" id="938273"/>
    <lineage>
        <taxon>unclassified sequences</taxon>
        <taxon>metagenomes</taxon>
        <taxon>ecological metagenomes</taxon>
    </lineage>
</organism>
<dbReference type="InterPro" id="IPR013766">
    <property type="entry name" value="Thioredoxin_domain"/>
</dbReference>
<dbReference type="GO" id="GO:0008379">
    <property type="term" value="F:thioredoxin peroxidase activity"/>
    <property type="evidence" value="ECO:0007669"/>
    <property type="project" value="TreeGrafter"/>
</dbReference>
<feature type="domain" description="Thioredoxin" evidence="7">
    <location>
        <begin position="10"/>
        <end position="165"/>
    </location>
</feature>
<dbReference type="NCBIfam" id="NF009668">
    <property type="entry name" value="PRK13189.1"/>
    <property type="match status" value="1"/>
</dbReference>
<dbReference type="EMBL" id="LNQE01000586">
    <property type="protein sequence ID" value="KUG25868.1"/>
    <property type="molecule type" value="Genomic_DNA"/>
</dbReference>
<dbReference type="Pfam" id="PF00578">
    <property type="entry name" value="AhpC-TSA"/>
    <property type="match status" value="1"/>
</dbReference>
<dbReference type="AlphaFoldDB" id="A0A0W8FYG5"/>
<evidence type="ECO:0000256" key="3">
    <source>
        <dbReference type="ARBA" id="ARBA00022862"/>
    </source>
</evidence>
<dbReference type="FunFam" id="3.40.30.10:FF:000011">
    <property type="entry name" value="Peroxiredoxin PRX1"/>
    <property type="match status" value="1"/>
</dbReference>
<keyword evidence="2 8" id="KW-0575">Peroxidase</keyword>
<dbReference type="GO" id="GO:0006979">
    <property type="term" value="P:response to oxidative stress"/>
    <property type="evidence" value="ECO:0007669"/>
    <property type="project" value="TreeGrafter"/>
</dbReference>
<dbReference type="Gene3D" id="3.40.30.10">
    <property type="entry name" value="Glutaredoxin"/>
    <property type="match status" value="1"/>
</dbReference>
<dbReference type="PANTHER" id="PTHR10681">
    <property type="entry name" value="THIOREDOXIN PEROXIDASE"/>
    <property type="match status" value="1"/>
</dbReference>
<dbReference type="GO" id="GO:0005829">
    <property type="term" value="C:cytosol"/>
    <property type="evidence" value="ECO:0007669"/>
    <property type="project" value="TreeGrafter"/>
</dbReference>
<proteinExistence type="inferred from homology"/>
<dbReference type="Gene3D" id="3.30.1020.10">
    <property type="entry name" value="Antioxidant, Horf6, Chain A, domain2"/>
    <property type="match status" value="1"/>
</dbReference>
<evidence type="ECO:0000259" key="7">
    <source>
        <dbReference type="PROSITE" id="PS51352"/>
    </source>
</evidence>
<gene>
    <name evidence="8" type="ORF">ASZ90_004301</name>
</gene>
<dbReference type="HAMAP" id="MF_00401">
    <property type="entry name" value="Peroxiredoxin"/>
    <property type="match status" value="1"/>
</dbReference>
<dbReference type="SUPFAM" id="SSF52833">
    <property type="entry name" value="Thioredoxin-like"/>
    <property type="match status" value="1"/>
</dbReference>
<evidence type="ECO:0000256" key="2">
    <source>
        <dbReference type="ARBA" id="ARBA00022559"/>
    </source>
</evidence>
<dbReference type="PROSITE" id="PS51352">
    <property type="entry name" value="THIOREDOXIN_2"/>
    <property type="match status" value="1"/>
</dbReference>
<protein>
    <submittedName>
        <fullName evidence="8">Putative peroxiredoxin</fullName>
        <ecNumber evidence="8">1.11.1.15</ecNumber>
    </submittedName>
</protein>
<dbReference type="PANTHER" id="PTHR10681:SF121">
    <property type="entry name" value="ALKYL HYDROPEROXIDE REDUCTASE C"/>
    <property type="match status" value="1"/>
</dbReference>
<keyword evidence="5" id="KW-0676">Redox-active center</keyword>
<comment type="caution">
    <text evidence="8">The sequence shown here is derived from an EMBL/GenBank/DDBJ whole genome shotgun (WGS) entry which is preliminary data.</text>
</comment>
<dbReference type="PIRSF" id="PIRSF000239">
    <property type="entry name" value="AHPC"/>
    <property type="match status" value="1"/>
</dbReference>
<dbReference type="InterPro" id="IPR000866">
    <property type="entry name" value="AhpC/TSA"/>
</dbReference>
<dbReference type="InterPro" id="IPR045020">
    <property type="entry name" value="PRX_1cys"/>
</dbReference>
<keyword evidence="3" id="KW-0049">Antioxidant</keyword>
<keyword evidence="4 8" id="KW-0560">Oxidoreductase</keyword>
<dbReference type="GO" id="GO:0042744">
    <property type="term" value="P:hydrogen peroxide catabolic process"/>
    <property type="evidence" value="ECO:0007669"/>
    <property type="project" value="TreeGrafter"/>
</dbReference>
<evidence type="ECO:0000256" key="1">
    <source>
        <dbReference type="ARBA" id="ARBA00022490"/>
    </source>
</evidence>
<dbReference type="InterPro" id="IPR024706">
    <property type="entry name" value="Peroxiredoxin_AhpC-typ"/>
</dbReference>
<accession>A0A0W8FYG5</accession>
<dbReference type="InterPro" id="IPR050217">
    <property type="entry name" value="Peroxiredoxin"/>
</dbReference>
<evidence type="ECO:0000256" key="4">
    <source>
        <dbReference type="ARBA" id="ARBA00023002"/>
    </source>
</evidence>
<comment type="similarity">
    <text evidence="6">Belongs to the peroxiredoxin family. Prx6 subfamily.</text>
</comment>
<evidence type="ECO:0000256" key="5">
    <source>
        <dbReference type="ARBA" id="ARBA00023284"/>
    </source>
</evidence>
<dbReference type="InterPro" id="IPR036249">
    <property type="entry name" value="Thioredoxin-like_sf"/>
</dbReference>
<reference evidence="8" key="1">
    <citation type="journal article" date="2015" name="Proc. Natl. Acad. Sci. U.S.A.">
        <title>Networks of energetic and metabolic interactions define dynamics in microbial communities.</title>
        <authorList>
            <person name="Embree M."/>
            <person name="Liu J.K."/>
            <person name="Al-Bassam M.M."/>
            <person name="Zengler K."/>
        </authorList>
    </citation>
    <scope>NUCLEOTIDE SEQUENCE</scope>
</reference>
<dbReference type="GO" id="GO:0045454">
    <property type="term" value="P:cell redox homeostasis"/>
    <property type="evidence" value="ECO:0007669"/>
    <property type="project" value="TreeGrafter"/>
</dbReference>
<dbReference type="GO" id="GO:0033554">
    <property type="term" value="P:cellular response to stress"/>
    <property type="evidence" value="ECO:0007669"/>
    <property type="project" value="TreeGrafter"/>
</dbReference>
<name>A0A0W8FYG5_9ZZZZ</name>